<feature type="region of interest" description="Disordered" evidence="1">
    <location>
        <begin position="376"/>
        <end position="401"/>
    </location>
</feature>
<keyword evidence="2" id="KW-1133">Transmembrane helix</keyword>
<dbReference type="STRING" id="665126.ABB55_18365"/>
<keyword evidence="4" id="KW-1185">Reference proteome</keyword>
<name>A0A0P6W9S2_9HYPH</name>
<gene>
    <name evidence="3" type="ORF">ABB55_18365</name>
</gene>
<proteinExistence type="predicted"/>
<organism evidence="3 4">
    <name type="scientific">Prosthecodimorpha hirschii</name>
    <dbReference type="NCBI Taxonomy" id="665126"/>
    <lineage>
        <taxon>Bacteria</taxon>
        <taxon>Pseudomonadati</taxon>
        <taxon>Pseudomonadota</taxon>
        <taxon>Alphaproteobacteria</taxon>
        <taxon>Hyphomicrobiales</taxon>
        <taxon>Ancalomicrobiaceae</taxon>
        <taxon>Prosthecodimorpha</taxon>
    </lineage>
</organism>
<dbReference type="AlphaFoldDB" id="A0A0P6W9S2"/>
<protein>
    <recommendedName>
        <fullName evidence="5">DUF2125 domain-containing protein</fullName>
    </recommendedName>
</protein>
<keyword evidence="2" id="KW-0812">Transmembrane</keyword>
<comment type="caution">
    <text evidence="3">The sequence shown here is derived from an EMBL/GenBank/DDBJ whole genome shotgun (WGS) entry which is preliminary data.</text>
</comment>
<evidence type="ECO:0000256" key="2">
    <source>
        <dbReference type="SAM" id="Phobius"/>
    </source>
</evidence>
<dbReference type="Pfam" id="PF09898">
    <property type="entry name" value="DUF2125"/>
    <property type="match status" value="1"/>
</dbReference>
<dbReference type="InterPro" id="IPR018666">
    <property type="entry name" value="DUF2125"/>
</dbReference>
<sequence>MRKPEGPAADRFGARDLGRVRSSGAPVHRRPVAHRKPPARRWAGLTWAENCRNRSQSSIRGPRIGYLLLGTPTGPKFMRTSGLGAGSSERLGVMAGTAKSSGRLGPRLILGLVLIAAGLWTAAWFYIRGQVSTEIDRSLAQMAAGGLVIECPERSVAGYPFRIEIRCDGPTFEDRVSGLKATARGLRAVALVYQPNLIIVELDAPVTATTRTGAKLAAQWGVMQTSLRFRDGELQRASVSFDTLDGRWSPVGQPEATLAATRLELHGRRDEAVEGLDIAAFVTAGKVTAGGQRLGPEAVNLSLDASLVRLPLEPGGGPHFLADWADSDGRVALKSVKAVAGPATLEGRGEIRLETDGMLSGAITLIANNLERLGEAAEPAKAEKPKSANGRPVKDTAGPPEITVTPEMAALAGGFLLFGKPAKDGPPGGRSLEFTLDHGRMKLGATPLGRLPPLFLVPQGS</sequence>
<feature type="region of interest" description="Disordered" evidence="1">
    <location>
        <begin position="1"/>
        <end position="35"/>
    </location>
</feature>
<reference evidence="3 4" key="1">
    <citation type="submission" date="2015-09" db="EMBL/GenBank/DDBJ databases">
        <authorList>
            <person name="Jackson K.R."/>
            <person name="Lunt B.L."/>
            <person name="Fisher J.N.B."/>
            <person name="Gardner A.V."/>
            <person name="Bailey M.E."/>
            <person name="Deus L.M."/>
            <person name="Earl A.S."/>
            <person name="Gibby P.D."/>
            <person name="Hartmann K.A."/>
            <person name="Liu J.E."/>
            <person name="Manci A.M."/>
            <person name="Nielsen D.A."/>
            <person name="Solomon M.B."/>
            <person name="Breakwell D.P."/>
            <person name="Burnett S.H."/>
            <person name="Grose J.H."/>
        </authorList>
    </citation>
    <scope>NUCLEOTIDE SEQUENCE [LARGE SCALE GENOMIC DNA]</scope>
    <source>
        <strain evidence="3 4">16</strain>
    </source>
</reference>
<feature type="transmembrane region" description="Helical" evidence="2">
    <location>
        <begin position="108"/>
        <end position="127"/>
    </location>
</feature>
<dbReference type="EMBL" id="LJYW01000001">
    <property type="protein sequence ID" value="KPL53930.1"/>
    <property type="molecule type" value="Genomic_DNA"/>
</dbReference>
<keyword evidence="2" id="KW-0472">Membrane</keyword>
<feature type="compositionally biased region" description="Basic and acidic residues" evidence="1">
    <location>
        <begin position="376"/>
        <end position="386"/>
    </location>
</feature>
<evidence type="ECO:0000313" key="3">
    <source>
        <dbReference type="EMBL" id="KPL53930.1"/>
    </source>
</evidence>
<evidence type="ECO:0000256" key="1">
    <source>
        <dbReference type="SAM" id="MobiDB-lite"/>
    </source>
</evidence>
<dbReference type="Proteomes" id="UP000048984">
    <property type="component" value="Unassembled WGS sequence"/>
</dbReference>
<accession>A0A0P6W9S2</accession>
<evidence type="ECO:0000313" key="4">
    <source>
        <dbReference type="Proteomes" id="UP000048984"/>
    </source>
</evidence>
<evidence type="ECO:0008006" key="5">
    <source>
        <dbReference type="Google" id="ProtNLM"/>
    </source>
</evidence>
<reference evidence="3 4" key="2">
    <citation type="submission" date="2015-10" db="EMBL/GenBank/DDBJ databases">
        <title>Draft Genome Sequence of Prosthecomicrobium hirschii ATCC 27832.</title>
        <authorList>
            <person name="Daniel J."/>
            <person name="Givan S.A."/>
            <person name="Brun Y.V."/>
            <person name="Brown P.J."/>
        </authorList>
    </citation>
    <scope>NUCLEOTIDE SEQUENCE [LARGE SCALE GENOMIC DNA]</scope>
    <source>
        <strain evidence="3 4">16</strain>
    </source>
</reference>